<keyword evidence="14" id="KW-1185">Reference proteome</keyword>
<dbReference type="Gene3D" id="3.30.40.10">
    <property type="entry name" value="Zinc/RING finger domain, C3HC4 (zinc finger)"/>
    <property type="match status" value="1"/>
</dbReference>
<feature type="compositionally biased region" description="Polar residues" evidence="11">
    <location>
        <begin position="150"/>
        <end position="167"/>
    </location>
</feature>
<dbReference type="PROSITE" id="PS51044">
    <property type="entry name" value="ZF_SP_RING"/>
    <property type="match status" value="1"/>
</dbReference>
<feature type="compositionally biased region" description="Gly residues" evidence="11">
    <location>
        <begin position="427"/>
        <end position="436"/>
    </location>
</feature>
<feature type="compositionally biased region" description="Polar residues" evidence="11">
    <location>
        <begin position="1"/>
        <end position="21"/>
    </location>
</feature>
<evidence type="ECO:0000256" key="7">
    <source>
        <dbReference type="ARBA" id="ARBA00022786"/>
    </source>
</evidence>
<evidence type="ECO:0000256" key="2">
    <source>
        <dbReference type="ARBA" id="ARBA00004718"/>
    </source>
</evidence>
<evidence type="ECO:0000256" key="9">
    <source>
        <dbReference type="ARBA" id="ARBA00023242"/>
    </source>
</evidence>
<protein>
    <recommendedName>
        <fullName evidence="12">SP-RING-type domain-containing protein</fullName>
    </recommendedName>
</protein>
<evidence type="ECO:0000259" key="12">
    <source>
        <dbReference type="PROSITE" id="PS51044"/>
    </source>
</evidence>
<dbReference type="PANTHER" id="PTHR21330:SF1">
    <property type="entry name" value="E3 SUMO-PROTEIN LIGASE NSE2"/>
    <property type="match status" value="1"/>
</dbReference>
<keyword evidence="6 10" id="KW-0863">Zinc-finger</keyword>
<comment type="pathway">
    <text evidence="2">Protein modification; protein sumoylation.</text>
</comment>
<dbReference type="EMBL" id="JAPDRL010000013">
    <property type="protein sequence ID" value="KAJ9667271.1"/>
    <property type="molecule type" value="Genomic_DNA"/>
</dbReference>
<comment type="caution">
    <text evidence="13">The sequence shown here is derived from an EMBL/GenBank/DDBJ whole genome shotgun (WGS) entry which is preliminary data.</text>
</comment>
<evidence type="ECO:0000256" key="4">
    <source>
        <dbReference type="ARBA" id="ARBA00022679"/>
    </source>
</evidence>
<dbReference type="SUPFAM" id="SSF57850">
    <property type="entry name" value="RING/U-box"/>
    <property type="match status" value="1"/>
</dbReference>
<feature type="domain" description="SP-RING-type" evidence="12">
    <location>
        <begin position="287"/>
        <end position="383"/>
    </location>
</feature>
<keyword evidence="8" id="KW-0862">Zinc</keyword>
<gene>
    <name evidence="13" type="ORF">H2201_002472</name>
</gene>
<feature type="region of interest" description="Disordered" evidence="11">
    <location>
        <begin position="378"/>
        <end position="458"/>
    </location>
</feature>
<keyword evidence="5" id="KW-0479">Metal-binding</keyword>
<dbReference type="InterPro" id="IPR004181">
    <property type="entry name" value="Znf_MIZ"/>
</dbReference>
<dbReference type="InterPro" id="IPR026846">
    <property type="entry name" value="Nse2(Mms21)"/>
</dbReference>
<keyword evidence="4" id="KW-0808">Transferase</keyword>
<evidence type="ECO:0000256" key="1">
    <source>
        <dbReference type="ARBA" id="ARBA00004123"/>
    </source>
</evidence>
<keyword evidence="9" id="KW-0539">Nucleus</keyword>
<dbReference type="Proteomes" id="UP001172684">
    <property type="component" value="Unassembled WGS sequence"/>
</dbReference>
<feature type="compositionally biased region" description="Acidic residues" evidence="11">
    <location>
        <begin position="95"/>
        <end position="107"/>
    </location>
</feature>
<name>A0ABQ9NZW7_9PEZI</name>
<evidence type="ECO:0000256" key="8">
    <source>
        <dbReference type="ARBA" id="ARBA00022833"/>
    </source>
</evidence>
<dbReference type="PANTHER" id="PTHR21330">
    <property type="entry name" value="E3 SUMO-PROTEIN LIGASE NSE2"/>
    <property type="match status" value="1"/>
</dbReference>
<dbReference type="Pfam" id="PF11789">
    <property type="entry name" value="zf-Nse"/>
    <property type="match status" value="1"/>
</dbReference>
<sequence length="458" mass="50357">MSSRQRQSVMPGTPSAQNRPGTIQLPAYEPPSYPLNPAAQRKLANLETTHALAKLTSHLNRANYSVTNAAGLVNDRYAEKQDRHRRRKNRRQSENGDEDAGADDTEQALEEMRQKVDKMTQRMEETIRKIIDGQQAVSCVQEALVHARSQAAQTMTQSTPLTTQRSQPRARPPRDEDDGTDVDDLEDDEDWDPTAPGATSTPGLQGASAVFTDRLQRGTDKYKSLPRAARYAQNTTYVSFRRLVHDAQHPGEDAPPLPAPHTWFPESGAPAPGVTLRSQVTQAEGDSDDDIAIQRERISTKCPLTLKEFVDPVTSRKCPHTFEREAILSLIRQAGSLDRRRGVVAHVQCPVPGCSSLLTANDVAVDQLLVRKIRRIQQSRQREDEDEEGDGLAENAESIASDSAEDIDALQRKTPRRGRSVVPKTEGGSGVVGRGSGVPPRSTATVLDLGSPEDEMSE</sequence>
<feature type="region of interest" description="Disordered" evidence="11">
    <location>
        <begin position="75"/>
        <end position="107"/>
    </location>
</feature>
<evidence type="ECO:0000256" key="3">
    <source>
        <dbReference type="ARBA" id="ARBA00008212"/>
    </source>
</evidence>
<dbReference type="CDD" id="cd16651">
    <property type="entry name" value="SPL-RING_NSE2"/>
    <property type="match status" value="1"/>
</dbReference>
<reference evidence="13" key="1">
    <citation type="submission" date="2022-10" db="EMBL/GenBank/DDBJ databases">
        <title>Culturing micro-colonial fungi from biological soil crusts in the Mojave desert and describing Neophaeococcomyces mojavensis, and introducing the new genera and species Taxawa tesnikishii.</title>
        <authorList>
            <person name="Kurbessoian T."/>
            <person name="Stajich J.E."/>
        </authorList>
    </citation>
    <scope>NUCLEOTIDE SEQUENCE</scope>
    <source>
        <strain evidence="13">TK_1</strain>
    </source>
</reference>
<comment type="subcellular location">
    <subcellularLocation>
        <location evidence="1">Nucleus</location>
    </subcellularLocation>
</comment>
<proteinExistence type="inferred from homology"/>
<evidence type="ECO:0000256" key="5">
    <source>
        <dbReference type="ARBA" id="ARBA00022723"/>
    </source>
</evidence>
<evidence type="ECO:0000256" key="11">
    <source>
        <dbReference type="SAM" id="MobiDB-lite"/>
    </source>
</evidence>
<evidence type="ECO:0000256" key="10">
    <source>
        <dbReference type="PROSITE-ProRule" id="PRU00452"/>
    </source>
</evidence>
<evidence type="ECO:0000256" key="6">
    <source>
        <dbReference type="ARBA" id="ARBA00022771"/>
    </source>
</evidence>
<organism evidence="13 14">
    <name type="scientific">Coniosporium apollinis</name>
    <dbReference type="NCBI Taxonomy" id="61459"/>
    <lineage>
        <taxon>Eukaryota</taxon>
        <taxon>Fungi</taxon>
        <taxon>Dikarya</taxon>
        <taxon>Ascomycota</taxon>
        <taxon>Pezizomycotina</taxon>
        <taxon>Dothideomycetes</taxon>
        <taxon>Dothideomycetes incertae sedis</taxon>
        <taxon>Coniosporium</taxon>
    </lineage>
</organism>
<feature type="region of interest" description="Disordered" evidence="11">
    <location>
        <begin position="150"/>
        <end position="208"/>
    </location>
</feature>
<evidence type="ECO:0000313" key="14">
    <source>
        <dbReference type="Proteomes" id="UP001172684"/>
    </source>
</evidence>
<comment type="similarity">
    <text evidence="3">Belongs to the NSE2 family.</text>
</comment>
<feature type="region of interest" description="Disordered" evidence="11">
    <location>
        <begin position="1"/>
        <end position="39"/>
    </location>
</feature>
<dbReference type="InterPro" id="IPR013083">
    <property type="entry name" value="Znf_RING/FYVE/PHD"/>
</dbReference>
<feature type="compositionally biased region" description="Acidic residues" evidence="11">
    <location>
        <begin position="175"/>
        <end position="192"/>
    </location>
</feature>
<evidence type="ECO:0000313" key="13">
    <source>
        <dbReference type="EMBL" id="KAJ9667271.1"/>
    </source>
</evidence>
<keyword evidence="7" id="KW-0833">Ubl conjugation pathway</keyword>
<accession>A0ABQ9NZW7</accession>